<evidence type="ECO:0000313" key="2">
    <source>
        <dbReference type="Proteomes" id="UP001523262"/>
    </source>
</evidence>
<dbReference type="EMBL" id="JAMQCR010000002">
    <property type="protein sequence ID" value="MCM2535192.1"/>
    <property type="molecule type" value="Genomic_DNA"/>
</dbReference>
<gene>
    <name evidence="1" type="ORF">NDK43_26130</name>
</gene>
<proteinExistence type="predicted"/>
<name>A0ABT0WJE4_9BACI</name>
<keyword evidence="2" id="KW-1185">Reference proteome</keyword>
<evidence type="ECO:0008006" key="3">
    <source>
        <dbReference type="Google" id="ProtNLM"/>
    </source>
</evidence>
<comment type="caution">
    <text evidence="1">The sequence shown here is derived from an EMBL/GenBank/DDBJ whole genome shotgun (WGS) entry which is preliminary data.</text>
</comment>
<protein>
    <recommendedName>
        <fullName evidence="3">DksA C4-type domain-containing protein</fullName>
    </recommendedName>
</protein>
<dbReference type="Proteomes" id="UP001523262">
    <property type="component" value="Unassembled WGS sequence"/>
</dbReference>
<accession>A0ABT0WJE4</accession>
<organism evidence="1 2">
    <name type="scientific">Neobacillus pocheonensis</name>
    <dbReference type="NCBI Taxonomy" id="363869"/>
    <lineage>
        <taxon>Bacteria</taxon>
        <taxon>Bacillati</taxon>
        <taxon>Bacillota</taxon>
        <taxon>Bacilli</taxon>
        <taxon>Bacillales</taxon>
        <taxon>Bacillaceae</taxon>
        <taxon>Neobacillus</taxon>
    </lineage>
</organism>
<reference evidence="1 2" key="1">
    <citation type="submission" date="2022-06" db="EMBL/GenBank/DDBJ databases">
        <authorList>
            <person name="Jeon C.O."/>
        </authorList>
    </citation>
    <scope>NUCLEOTIDE SEQUENCE [LARGE SCALE GENOMIC DNA]</scope>
    <source>
        <strain evidence="1 2">KCTC 13943</strain>
    </source>
</reference>
<sequence>MVSSQELNSLMERLKNDASDVEGISPHSWGLNDYLKQLLKDDNLVNDAAIGSAKKAVSAGIHSLSDAQLKALALDMLNNEVYMAECPNEWCGERIAWGDMNSALWEGQCYHCVNRQEKIDRE</sequence>
<evidence type="ECO:0000313" key="1">
    <source>
        <dbReference type="EMBL" id="MCM2535192.1"/>
    </source>
</evidence>